<sequence>MTSFPIVPFPVSVYHPLFLPPFYVYGHPQPYVFKNDSGKVLKMVGWIPPPQGWFKINTDGTWKKSSGIATAAGLFRNCNGQWCGGFAIKLRDCYSAFVAELFGILNGLNIAWNAGFRNIILETDNKTSVDKIYGDSDTKRMGDLEDLLITSIKEMLTKEWNIKLQHQYREGNRVADALANFAVDFSPGQIVALHYPPESTISLLMEDIWGMKFPRICAA</sequence>
<dbReference type="InterPro" id="IPR044730">
    <property type="entry name" value="RNase_H-like_dom_plant"/>
</dbReference>
<evidence type="ECO:0000313" key="2">
    <source>
        <dbReference type="EMBL" id="EEF32082.1"/>
    </source>
</evidence>
<dbReference type="Pfam" id="PF13456">
    <property type="entry name" value="RVT_3"/>
    <property type="match status" value="1"/>
</dbReference>
<organism evidence="2 3">
    <name type="scientific">Ricinus communis</name>
    <name type="common">Castor bean</name>
    <dbReference type="NCBI Taxonomy" id="3988"/>
    <lineage>
        <taxon>Eukaryota</taxon>
        <taxon>Viridiplantae</taxon>
        <taxon>Streptophyta</taxon>
        <taxon>Embryophyta</taxon>
        <taxon>Tracheophyta</taxon>
        <taxon>Spermatophyta</taxon>
        <taxon>Magnoliopsida</taxon>
        <taxon>eudicotyledons</taxon>
        <taxon>Gunneridae</taxon>
        <taxon>Pentapetalae</taxon>
        <taxon>rosids</taxon>
        <taxon>fabids</taxon>
        <taxon>Malpighiales</taxon>
        <taxon>Euphorbiaceae</taxon>
        <taxon>Acalyphoideae</taxon>
        <taxon>Acalypheae</taxon>
        <taxon>Ricinus</taxon>
    </lineage>
</organism>
<protein>
    <submittedName>
        <fullName evidence="2">Nuclease, putative</fullName>
    </submittedName>
</protein>
<dbReference type="GO" id="GO:0003676">
    <property type="term" value="F:nucleic acid binding"/>
    <property type="evidence" value="ECO:0007669"/>
    <property type="project" value="InterPro"/>
</dbReference>
<dbReference type="InterPro" id="IPR036397">
    <property type="entry name" value="RNaseH_sf"/>
</dbReference>
<keyword evidence="3" id="KW-1185">Reference proteome</keyword>
<dbReference type="InterPro" id="IPR012337">
    <property type="entry name" value="RNaseH-like_sf"/>
</dbReference>
<reference evidence="3" key="1">
    <citation type="journal article" date="2010" name="Nat. Biotechnol.">
        <title>Draft genome sequence of the oilseed species Ricinus communis.</title>
        <authorList>
            <person name="Chan A.P."/>
            <person name="Crabtree J."/>
            <person name="Zhao Q."/>
            <person name="Lorenzi H."/>
            <person name="Orvis J."/>
            <person name="Puiu D."/>
            <person name="Melake-Berhan A."/>
            <person name="Jones K.M."/>
            <person name="Redman J."/>
            <person name="Chen G."/>
            <person name="Cahoon E.B."/>
            <person name="Gedil M."/>
            <person name="Stanke M."/>
            <person name="Haas B.J."/>
            <person name="Wortman J.R."/>
            <person name="Fraser-Liggett C.M."/>
            <person name="Ravel J."/>
            <person name="Rabinowicz P.D."/>
        </authorList>
    </citation>
    <scope>NUCLEOTIDE SEQUENCE [LARGE SCALE GENOMIC DNA]</scope>
    <source>
        <strain evidence="3">cv. Hale</strain>
    </source>
</reference>
<dbReference type="GO" id="GO:0004523">
    <property type="term" value="F:RNA-DNA hybrid ribonuclease activity"/>
    <property type="evidence" value="ECO:0007669"/>
    <property type="project" value="InterPro"/>
</dbReference>
<dbReference type="PANTHER" id="PTHR47723:SF13">
    <property type="entry name" value="PUTATIVE-RELATED"/>
    <property type="match status" value="1"/>
</dbReference>
<dbReference type="InterPro" id="IPR053151">
    <property type="entry name" value="RNase_H-like"/>
</dbReference>
<feature type="domain" description="RNase H type-1" evidence="1">
    <location>
        <begin position="57"/>
        <end position="182"/>
    </location>
</feature>
<dbReference type="CDD" id="cd06222">
    <property type="entry name" value="RNase_H_like"/>
    <property type="match status" value="1"/>
</dbReference>
<dbReference type="eggNOG" id="KOG1075">
    <property type="taxonomic scope" value="Eukaryota"/>
</dbReference>
<evidence type="ECO:0000259" key="1">
    <source>
        <dbReference type="Pfam" id="PF13456"/>
    </source>
</evidence>
<evidence type="ECO:0000313" key="3">
    <source>
        <dbReference type="Proteomes" id="UP000008311"/>
    </source>
</evidence>
<dbReference type="Proteomes" id="UP000008311">
    <property type="component" value="Unassembled WGS sequence"/>
</dbReference>
<gene>
    <name evidence="2" type="ORF">RCOM_1205100</name>
</gene>
<dbReference type="InParanoid" id="B9SWE6"/>
<accession>B9SWE6</accession>
<dbReference type="EMBL" id="EQ974197">
    <property type="protein sequence ID" value="EEF32082.1"/>
    <property type="molecule type" value="Genomic_DNA"/>
</dbReference>
<proteinExistence type="predicted"/>
<dbReference type="Gene3D" id="3.30.420.10">
    <property type="entry name" value="Ribonuclease H-like superfamily/Ribonuclease H"/>
    <property type="match status" value="1"/>
</dbReference>
<dbReference type="InterPro" id="IPR002156">
    <property type="entry name" value="RNaseH_domain"/>
</dbReference>
<name>B9SWE6_RICCO</name>
<dbReference type="SUPFAM" id="SSF53098">
    <property type="entry name" value="Ribonuclease H-like"/>
    <property type="match status" value="1"/>
</dbReference>
<dbReference type="AlphaFoldDB" id="B9SWE6"/>
<dbReference type="PANTHER" id="PTHR47723">
    <property type="entry name" value="OS05G0353850 PROTEIN"/>
    <property type="match status" value="1"/>
</dbReference>